<reference evidence="1 2" key="1">
    <citation type="journal article" date="2020" name="Cell">
        <title>Large-Scale Comparative Analyses of Tick Genomes Elucidate Their Genetic Diversity and Vector Capacities.</title>
        <authorList>
            <consortium name="Tick Genome and Microbiome Consortium (TIGMIC)"/>
            <person name="Jia N."/>
            <person name="Wang J."/>
            <person name="Shi W."/>
            <person name="Du L."/>
            <person name="Sun Y."/>
            <person name="Zhan W."/>
            <person name="Jiang J.F."/>
            <person name="Wang Q."/>
            <person name="Zhang B."/>
            <person name="Ji P."/>
            <person name="Bell-Sakyi L."/>
            <person name="Cui X.M."/>
            <person name="Yuan T.T."/>
            <person name="Jiang B.G."/>
            <person name="Yang W.F."/>
            <person name="Lam T.T."/>
            <person name="Chang Q.C."/>
            <person name="Ding S.J."/>
            <person name="Wang X.J."/>
            <person name="Zhu J.G."/>
            <person name="Ruan X.D."/>
            <person name="Zhao L."/>
            <person name="Wei J.T."/>
            <person name="Ye R.Z."/>
            <person name="Que T.C."/>
            <person name="Du C.H."/>
            <person name="Zhou Y.H."/>
            <person name="Cheng J.X."/>
            <person name="Dai P.F."/>
            <person name="Guo W.B."/>
            <person name="Han X.H."/>
            <person name="Huang E.J."/>
            <person name="Li L.F."/>
            <person name="Wei W."/>
            <person name="Gao Y.C."/>
            <person name="Liu J.Z."/>
            <person name="Shao H.Z."/>
            <person name="Wang X."/>
            <person name="Wang C.C."/>
            <person name="Yang T.C."/>
            <person name="Huo Q.B."/>
            <person name="Li W."/>
            <person name="Chen H.Y."/>
            <person name="Chen S.E."/>
            <person name="Zhou L.G."/>
            <person name="Ni X.B."/>
            <person name="Tian J.H."/>
            <person name="Sheng Y."/>
            <person name="Liu T."/>
            <person name="Pan Y.S."/>
            <person name="Xia L.Y."/>
            <person name="Li J."/>
            <person name="Zhao F."/>
            <person name="Cao W.C."/>
        </authorList>
    </citation>
    <scope>NUCLEOTIDE SEQUENCE [LARGE SCALE GENOMIC DNA]</scope>
    <source>
        <strain evidence="1">HaeL-2018</strain>
    </source>
</reference>
<dbReference type="AlphaFoldDB" id="A0A9J6GJF0"/>
<gene>
    <name evidence="1" type="ORF">HPB48_010045</name>
</gene>
<comment type="caution">
    <text evidence="1">The sequence shown here is derived from an EMBL/GenBank/DDBJ whole genome shotgun (WGS) entry which is preliminary data.</text>
</comment>
<dbReference type="EMBL" id="JABSTR010000007">
    <property type="protein sequence ID" value="KAH9375653.1"/>
    <property type="molecule type" value="Genomic_DNA"/>
</dbReference>
<proteinExistence type="predicted"/>
<evidence type="ECO:0000313" key="1">
    <source>
        <dbReference type="EMBL" id="KAH9375653.1"/>
    </source>
</evidence>
<protein>
    <submittedName>
        <fullName evidence="1">Uncharacterized protein</fullName>
    </submittedName>
</protein>
<evidence type="ECO:0000313" key="2">
    <source>
        <dbReference type="Proteomes" id="UP000821853"/>
    </source>
</evidence>
<dbReference type="Proteomes" id="UP000821853">
    <property type="component" value="Chromosome 5"/>
</dbReference>
<sequence length="101" mass="11664">MEAAGITPMKWATHSDQVRKFLHQEQSAASREMAVLPEFMVKVLEIAWDPAKDTFSLVMNTLMAFLKSRTNTKRLVLDTASRVWVPGGWWERLWRSVKTTL</sequence>
<accession>A0A9J6GJF0</accession>
<name>A0A9J6GJF0_HAELO</name>
<dbReference type="VEuPathDB" id="VectorBase:HLOH_052592"/>
<organism evidence="1 2">
    <name type="scientific">Haemaphysalis longicornis</name>
    <name type="common">Bush tick</name>
    <dbReference type="NCBI Taxonomy" id="44386"/>
    <lineage>
        <taxon>Eukaryota</taxon>
        <taxon>Metazoa</taxon>
        <taxon>Ecdysozoa</taxon>
        <taxon>Arthropoda</taxon>
        <taxon>Chelicerata</taxon>
        <taxon>Arachnida</taxon>
        <taxon>Acari</taxon>
        <taxon>Parasitiformes</taxon>
        <taxon>Ixodida</taxon>
        <taxon>Ixodoidea</taxon>
        <taxon>Ixodidae</taxon>
        <taxon>Haemaphysalinae</taxon>
        <taxon>Haemaphysalis</taxon>
    </lineage>
</organism>
<keyword evidence="2" id="KW-1185">Reference proteome</keyword>